<organism evidence="3 4">
    <name type="scientific">Macleaya cordata</name>
    <name type="common">Five-seeded plume-poppy</name>
    <name type="synonym">Bocconia cordata</name>
    <dbReference type="NCBI Taxonomy" id="56857"/>
    <lineage>
        <taxon>Eukaryota</taxon>
        <taxon>Viridiplantae</taxon>
        <taxon>Streptophyta</taxon>
        <taxon>Embryophyta</taxon>
        <taxon>Tracheophyta</taxon>
        <taxon>Spermatophyta</taxon>
        <taxon>Magnoliopsida</taxon>
        <taxon>Ranunculales</taxon>
        <taxon>Papaveraceae</taxon>
        <taxon>Papaveroideae</taxon>
        <taxon>Macleaya</taxon>
    </lineage>
</organism>
<reference evidence="3 4" key="1">
    <citation type="journal article" date="2017" name="Mol. Plant">
        <title>The Genome of Medicinal Plant Macleaya cordata Provides New Insights into Benzylisoquinoline Alkaloids Metabolism.</title>
        <authorList>
            <person name="Liu X."/>
            <person name="Liu Y."/>
            <person name="Huang P."/>
            <person name="Ma Y."/>
            <person name="Qing Z."/>
            <person name="Tang Q."/>
            <person name="Cao H."/>
            <person name="Cheng P."/>
            <person name="Zheng Y."/>
            <person name="Yuan Z."/>
            <person name="Zhou Y."/>
            <person name="Liu J."/>
            <person name="Tang Z."/>
            <person name="Zhuo Y."/>
            <person name="Zhang Y."/>
            <person name="Yu L."/>
            <person name="Huang J."/>
            <person name="Yang P."/>
            <person name="Peng Q."/>
            <person name="Zhang J."/>
            <person name="Jiang W."/>
            <person name="Zhang Z."/>
            <person name="Lin K."/>
            <person name="Ro D.K."/>
            <person name="Chen X."/>
            <person name="Xiong X."/>
            <person name="Shang Y."/>
            <person name="Huang S."/>
            <person name="Zeng J."/>
        </authorList>
    </citation>
    <scope>NUCLEOTIDE SEQUENCE [LARGE SCALE GENOMIC DNA]</scope>
    <source>
        <strain evidence="4">cv. BLH2017</strain>
        <tissue evidence="3">Root</tissue>
    </source>
</reference>
<keyword evidence="4" id="KW-1185">Reference proteome</keyword>
<proteinExistence type="predicted"/>
<evidence type="ECO:0000313" key="4">
    <source>
        <dbReference type="Proteomes" id="UP000195402"/>
    </source>
</evidence>
<protein>
    <submittedName>
        <fullName evidence="3">Uncharacterized protein</fullName>
    </submittedName>
</protein>
<dbReference type="AlphaFoldDB" id="A0A200PNZ2"/>
<comment type="caution">
    <text evidence="3">The sequence shown here is derived from an EMBL/GenBank/DDBJ whole genome shotgun (WGS) entry which is preliminary data.</text>
</comment>
<dbReference type="InParanoid" id="A0A200PNZ2"/>
<feature type="coiled-coil region" evidence="1">
    <location>
        <begin position="76"/>
        <end position="103"/>
    </location>
</feature>
<sequence length="221" mass="25261">MAPKKSVSRAAEGNSSNGGEINSQMMISSGSKRKVRENGFSSSVNFNVDEELKGVDLLIKKLEFIRGEKNHFLAFLAEKFEDLEFYESECEDEKEEEDLEIEQAGFDGLKIKEKGSSSLSSMDKLHLKVDQLIKLFESEHKKHKCFSTFSSSSIPHTEEGFYSKLDRVSELFDLEKKKQRRVFNVISTYMKSKFGFDYPGYPGCESESEEDVEEEECCESE</sequence>
<feature type="compositionally biased region" description="Polar residues" evidence="2">
    <location>
        <begin position="13"/>
        <end position="30"/>
    </location>
</feature>
<feature type="region of interest" description="Disordered" evidence="2">
    <location>
        <begin position="1"/>
        <end position="34"/>
    </location>
</feature>
<name>A0A200PNZ2_MACCD</name>
<dbReference type="Proteomes" id="UP000195402">
    <property type="component" value="Unassembled WGS sequence"/>
</dbReference>
<dbReference type="EMBL" id="MVGT01004386">
    <property type="protein sequence ID" value="OUZ99922.1"/>
    <property type="molecule type" value="Genomic_DNA"/>
</dbReference>
<accession>A0A200PNZ2</accession>
<evidence type="ECO:0000256" key="1">
    <source>
        <dbReference type="SAM" id="Coils"/>
    </source>
</evidence>
<gene>
    <name evidence="3" type="ORF">BVC80_9069g30</name>
</gene>
<evidence type="ECO:0000313" key="3">
    <source>
        <dbReference type="EMBL" id="OUZ99922.1"/>
    </source>
</evidence>
<keyword evidence="1" id="KW-0175">Coiled coil</keyword>
<evidence type="ECO:0000256" key="2">
    <source>
        <dbReference type="SAM" id="MobiDB-lite"/>
    </source>
</evidence>